<evidence type="ECO:0000259" key="10">
    <source>
        <dbReference type="PROSITE" id="PS51175"/>
    </source>
</evidence>
<dbReference type="Pfam" id="PF03422">
    <property type="entry name" value="CBM_6"/>
    <property type="match status" value="1"/>
</dbReference>
<dbReference type="EC" id="3.2.1.55" evidence="11"/>
<evidence type="ECO:0000256" key="1">
    <source>
        <dbReference type="ARBA" id="ARBA00009865"/>
    </source>
</evidence>
<evidence type="ECO:0000313" key="11">
    <source>
        <dbReference type="EMBL" id="VYU05220.1"/>
    </source>
</evidence>
<sequence>MMKKMEVGKKLLALSLGWFSMALSAQNPIVQTHYTADPAPMVYRDTLYLYVGCDEKDAPRNAYLMREYRLYTTTDMVNWTDHGAVLRTSAFDWSAGDASAAQCIERNGKFYWYISSQNRFKPGSSIGVAVGDTPYGPFRDALGRALVTNDMTTYAKHSWDDLDPSVFVDEDGQAWLYWGNGVCYRAKLKENMVSLDGEIEAIDRKDASSFSGGFTEAPWIYKRQGRYYLVYASGFPESIHYSTAKSAGGKWTAQGVVMPTEKGSNTNHPGIVDFKGHSYFFYHNDALPGGHSYCRSVCVEEFVYGSDGTIPELHMTHEGVKQGVGTLTPYRRTEAETIAWSEGVTSAVSAERGVYITGIHDGDYIKVRDVDFGDTGPKKFVAAASSRYHGGEMELRIDGRDGEVIGTLRIPYTGEWENWGEFATDVKSVTGVHDLYFVCKGKKPHELFNFDYWCFK</sequence>
<evidence type="ECO:0000256" key="3">
    <source>
        <dbReference type="ARBA" id="ARBA00022729"/>
    </source>
</evidence>
<dbReference type="Pfam" id="PF04616">
    <property type="entry name" value="Glyco_hydro_43"/>
    <property type="match status" value="1"/>
</dbReference>
<dbReference type="Gene3D" id="2.60.120.260">
    <property type="entry name" value="Galactose-binding domain-like"/>
    <property type="match status" value="1"/>
</dbReference>
<dbReference type="InterPro" id="IPR052176">
    <property type="entry name" value="Glycosyl_Hydrlase_43_Enz"/>
</dbReference>
<dbReference type="GO" id="GO:0045493">
    <property type="term" value="P:xylan catabolic process"/>
    <property type="evidence" value="ECO:0007669"/>
    <property type="project" value="UniProtKB-KW"/>
</dbReference>
<keyword evidence="6 8" id="KW-0326">Glycosidase</keyword>
<comment type="similarity">
    <text evidence="1 8">Belongs to the glycosyl hydrolase 43 family.</text>
</comment>
<evidence type="ECO:0000256" key="2">
    <source>
        <dbReference type="ARBA" id="ARBA00022651"/>
    </source>
</evidence>
<evidence type="ECO:0000256" key="6">
    <source>
        <dbReference type="ARBA" id="ARBA00023295"/>
    </source>
</evidence>
<feature type="signal peptide" evidence="9">
    <location>
        <begin position="1"/>
        <end position="25"/>
    </location>
</feature>
<accession>A0A6N3BKE8</accession>
<dbReference type="EMBL" id="CACRUT010000013">
    <property type="protein sequence ID" value="VYU05220.1"/>
    <property type="molecule type" value="Genomic_DNA"/>
</dbReference>
<dbReference type="SUPFAM" id="SSF49785">
    <property type="entry name" value="Galactose-binding domain-like"/>
    <property type="match status" value="1"/>
</dbReference>
<evidence type="ECO:0000256" key="9">
    <source>
        <dbReference type="SAM" id="SignalP"/>
    </source>
</evidence>
<dbReference type="RefSeq" id="WP_412441666.1">
    <property type="nucleotide sequence ID" value="NZ_CACRUT010000013.1"/>
</dbReference>
<dbReference type="InterPro" id="IPR023296">
    <property type="entry name" value="Glyco_hydro_beta-prop_sf"/>
</dbReference>
<feature type="site" description="Important for catalytic activity, responsible for pKa modulation of the active site Glu and correct orientation of both the proton donor and substrate" evidence="7">
    <location>
        <position position="163"/>
    </location>
</feature>
<keyword evidence="2" id="KW-0858">Xylan degradation</keyword>
<dbReference type="PROSITE" id="PS51175">
    <property type="entry name" value="CBM6"/>
    <property type="match status" value="1"/>
</dbReference>
<proteinExistence type="inferred from homology"/>
<feature type="chain" id="PRO_5027052496" evidence="9">
    <location>
        <begin position="26"/>
        <end position="456"/>
    </location>
</feature>
<dbReference type="PANTHER" id="PTHR43772:SF2">
    <property type="entry name" value="PUTATIVE (AFU_ORTHOLOGUE AFUA_2G04480)-RELATED"/>
    <property type="match status" value="1"/>
</dbReference>
<keyword evidence="3 9" id="KW-0732">Signal</keyword>
<organism evidence="11">
    <name type="scientific">Paraprevotella clara</name>
    <dbReference type="NCBI Taxonomy" id="454154"/>
    <lineage>
        <taxon>Bacteria</taxon>
        <taxon>Pseudomonadati</taxon>
        <taxon>Bacteroidota</taxon>
        <taxon>Bacteroidia</taxon>
        <taxon>Bacteroidales</taxon>
        <taxon>Prevotellaceae</taxon>
        <taxon>Paraprevotella</taxon>
    </lineage>
</organism>
<reference evidence="11" key="1">
    <citation type="submission" date="2019-11" db="EMBL/GenBank/DDBJ databases">
        <authorList>
            <person name="Feng L."/>
        </authorList>
    </citation>
    <scope>NUCLEOTIDE SEQUENCE</scope>
    <source>
        <strain evidence="11">PclaraLFYP37</strain>
    </source>
</reference>
<dbReference type="SMART" id="SM00606">
    <property type="entry name" value="CBD_IV"/>
    <property type="match status" value="1"/>
</dbReference>
<evidence type="ECO:0000256" key="7">
    <source>
        <dbReference type="PIRSR" id="PIRSR606710-2"/>
    </source>
</evidence>
<dbReference type="GO" id="GO:0046556">
    <property type="term" value="F:alpha-L-arabinofuranosidase activity"/>
    <property type="evidence" value="ECO:0007669"/>
    <property type="project" value="UniProtKB-EC"/>
</dbReference>
<dbReference type="GO" id="GO:0030246">
    <property type="term" value="F:carbohydrate binding"/>
    <property type="evidence" value="ECO:0007669"/>
    <property type="project" value="InterPro"/>
</dbReference>
<protein>
    <submittedName>
        <fullName evidence="11">Arabinoxylan arabinofuranohydrolase</fullName>
        <ecNumber evidence="11">3.2.1.55</ecNumber>
    </submittedName>
</protein>
<gene>
    <name evidence="11" type="primary">xynD_4</name>
    <name evidence="11" type="ORF">PCLFYP37_01785</name>
</gene>
<keyword evidence="2" id="KW-0624">Polysaccharide degradation</keyword>
<dbReference type="AlphaFoldDB" id="A0A6N3BKE8"/>
<feature type="domain" description="CBM6" evidence="10">
    <location>
        <begin position="331"/>
        <end position="456"/>
    </location>
</feature>
<evidence type="ECO:0000256" key="5">
    <source>
        <dbReference type="ARBA" id="ARBA00023277"/>
    </source>
</evidence>
<dbReference type="InterPro" id="IPR006710">
    <property type="entry name" value="Glyco_hydro_43"/>
</dbReference>
<evidence type="ECO:0000256" key="8">
    <source>
        <dbReference type="RuleBase" id="RU361187"/>
    </source>
</evidence>
<dbReference type="Gene3D" id="2.115.10.20">
    <property type="entry name" value="Glycosyl hydrolase domain, family 43"/>
    <property type="match status" value="1"/>
</dbReference>
<keyword evidence="4 8" id="KW-0378">Hydrolase</keyword>
<keyword evidence="5" id="KW-0119">Carbohydrate metabolism</keyword>
<dbReference type="InterPro" id="IPR005084">
    <property type="entry name" value="CBM6"/>
</dbReference>
<dbReference type="InterPro" id="IPR006584">
    <property type="entry name" value="Cellulose-bd_IV"/>
</dbReference>
<name>A0A6N3BKE8_9BACT</name>
<dbReference type="CDD" id="cd04084">
    <property type="entry name" value="CBM6_xylanase-like"/>
    <property type="match status" value="1"/>
</dbReference>
<dbReference type="PANTHER" id="PTHR43772">
    <property type="entry name" value="ENDO-1,4-BETA-XYLANASE"/>
    <property type="match status" value="1"/>
</dbReference>
<dbReference type="InterPro" id="IPR008979">
    <property type="entry name" value="Galactose-bd-like_sf"/>
</dbReference>
<evidence type="ECO:0000256" key="4">
    <source>
        <dbReference type="ARBA" id="ARBA00022801"/>
    </source>
</evidence>
<dbReference type="SUPFAM" id="SSF75005">
    <property type="entry name" value="Arabinanase/levansucrase/invertase"/>
    <property type="match status" value="1"/>
</dbReference>
<dbReference type="CDD" id="cd18618">
    <property type="entry name" value="GH43_Xsa43E-like"/>
    <property type="match status" value="1"/>
</dbReference>